<protein>
    <submittedName>
        <fullName evidence="2">PA2169 family four-helix-bundle protein</fullName>
    </submittedName>
</protein>
<dbReference type="InterPro" id="IPR011971">
    <property type="entry name" value="CHP02284"/>
</dbReference>
<name>A0A9X1F4A4_9SPHN</name>
<reference evidence="2" key="1">
    <citation type="submission" date="2021-04" db="EMBL/GenBank/DDBJ databases">
        <authorList>
            <person name="Pira H."/>
            <person name="Risdian C."/>
            <person name="Wink J."/>
        </authorList>
    </citation>
    <scope>NUCLEOTIDE SEQUENCE</scope>
    <source>
        <strain evidence="2">WH158</strain>
    </source>
</reference>
<gene>
    <name evidence="2" type="ORF">KCG46_08975</name>
</gene>
<dbReference type="InterPro" id="IPR019052">
    <property type="entry name" value="DUF2383"/>
</dbReference>
<dbReference type="AlphaFoldDB" id="A0A9X1F4A4"/>
<dbReference type="EMBL" id="JAGSPC010000001">
    <property type="protein sequence ID" value="MBV7259701.1"/>
    <property type="molecule type" value="Genomic_DNA"/>
</dbReference>
<comment type="caution">
    <text evidence="2">The sequence shown here is derived from an EMBL/GenBank/DDBJ whole genome shotgun (WGS) entry which is preliminary data.</text>
</comment>
<dbReference type="Pfam" id="PF09537">
    <property type="entry name" value="DUF2383"/>
    <property type="match status" value="1"/>
</dbReference>
<dbReference type="RefSeq" id="WP_218404898.1">
    <property type="nucleotide sequence ID" value="NZ_JAGSPC010000001.1"/>
</dbReference>
<sequence>MTQNIEILKSLTQTTFDSVEGYRKAAEHSDSRALTTALEQRADMRAQTLAKLNNGLQMHGEKPIVSVSMTGSVHQTFLKITEAISGGDKAAVERVDEGEEYIAEKFRDVLTDEDVADMDLSVRTLIQDAYNEISKGEKFANMLEEQYA</sequence>
<feature type="domain" description="DUF2383" evidence="1">
    <location>
        <begin position="5"/>
        <end position="111"/>
    </location>
</feature>
<dbReference type="Proteomes" id="UP001138681">
    <property type="component" value="Unassembled WGS sequence"/>
</dbReference>
<accession>A0A9X1F4A4</accession>
<organism evidence="2 3">
    <name type="scientific">Erythrobacter crassostreae</name>
    <dbReference type="NCBI Taxonomy" id="2828328"/>
    <lineage>
        <taxon>Bacteria</taxon>
        <taxon>Pseudomonadati</taxon>
        <taxon>Pseudomonadota</taxon>
        <taxon>Alphaproteobacteria</taxon>
        <taxon>Sphingomonadales</taxon>
        <taxon>Erythrobacteraceae</taxon>
        <taxon>Erythrobacter/Porphyrobacter group</taxon>
        <taxon>Erythrobacter</taxon>
    </lineage>
</organism>
<keyword evidence="3" id="KW-1185">Reference proteome</keyword>
<evidence type="ECO:0000259" key="1">
    <source>
        <dbReference type="Pfam" id="PF09537"/>
    </source>
</evidence>
<dbReference type="NCBIfam" id="TIGR02284">
    <property type="entry name" value="PA2169 family four-helix-bundle protein"/>
    <property type="match status" value="1"/>
</dbReference>
<proteinExistence type="predicted"/>
<evidence type="ECO:0000313" key="3">
    <source>
        <dbReference type="Proteomes" id="UP001138681"/>
    </source>
</evidence>
<evidence type="ECO:0000313" key="2">
    <source>
        <dbReference type="EMBL" id="MBV7259701.1"/>
    </source>
</evidence>